<evidence type="ECO:0000256" key="1">
    <source>
        <dbReference type="ARBA" id="ARBA00004141"/>
    </source>
</evidence>
<evidence type="ECO:0000313" key="9">
    <source>
        <dbReference type="Proteomes" id="UP000053989"/>
    </source>
</evidence>
<feature type="compositionally biased region" description="Polar residues" evidence="5">
    <location>
        <begin position="265"/>
        <end position="284"/>
    </location>
</feature>
<feature type="transmembrane region" description="Helical" evidence="6">
    <location>
        <begin position="130"/>
        <end position="148"/>
    </location>
</feature>
<dbReference type="Gene3D" id="1.20.1720.10">
    <property type="entry name" value="Multidrug resistance protein D"/>
    <property type="match status" value="1"/>
</dbReference>
<dbReference type="InterPro" id="IPR020846">
    <property type="entry name" value="MFS_dom"/>
</dbReference>
<feature type="region of interest" description="Disordered" evidence="5">
    <location>
        <begin position="1"/>
        <end position="28"/>
    </location>
</feature>
<feature type="transmembrane region" description="Helical" evidence="6">
    <location>
        <begin position="190"/>
        <end position="213"/>
    </location>
</feature>
<keyword evidence="4 6" id="KW-0472">Membrane</keyword>
<keyword evidence="2 6" id="KW-0812">Transmembrane</keyword>
<feature type="transmembrane region" description="Helical" evidence="6">
    <location>
        <begin position="363"/>
        <end position="381"/>
    </location>
</feature>
<dbReference type="InParanoid" id="A0A0C3EF30"/>
<keyword evidence="3 6" id="KW-1133">Transmembrane helix</keyword>
<dbReference type="PROSITE" id="PS50850">
    <property type="entry name" value="MFS"/>
    <property type="match status" value="1"/>
</dbReference>
<gene>
    <name evidence="8" type="ORF">SCLCIDRAFT_109391</name>
</gene>
<feature type="transmembrane region" description="Helical" evidence="6">
    <location>
        <begin position="325"/>
        <end position="343"/>
    </location>
</feature>
<feature type="transmembrane region" description="Helical" evidence="6">
    <location>
        <begin position="219"/>
        <end position="239"/>
    </location>
</feature>
<proteinExistence type="predicted"/>
<dbReference type="AlphaFoldDB" id="A0A0C3EF30"/>
<dbReference type="Proteomes" id="UP000053989">
    <property type="component" value="Unassembled WGS sequence"/>
</dbReference>
<evidence type="ECO:0000313" key="8">
    <source>
        <dbReference type="EMBL" id="KIM66919.1"/>
    </source>
</evidence>
<dbReference type="HOGENOM" id="CLU_008455_8_5_1"/>
<evidence type="ECO:0000256" key="3">
    <source>
        <dbReference type="ARBA" id="ARBA00022989"/>
    </source>
</evidence>
<evidence type="ECO:0000256" key="5">
    <source>
        <dbReference type="SAM" id="MobiDB-lite"/>
    </source>
</evidence>
<feature type="domain" description="Major facilitator superfamily (MFS) profile" evidence="7">
    <location>
        <begin position="65"/>
        <end position="527"/>
    </location>
</feature>
<evidence type="ECO:0000256" key="4">
    <source>
        <dbReference type="ARBA" id="ARBA00023136"/>
    </source>
</evidence>
<dbReference type="InterPro" id="IPR011701">
    <property type="entry name" value="MFS"/>
</dbReference>
<dbReference type="OrthoDB" id="2585655at2759"/>
<name>A0A0C3EF30_9AGAM</name>
<evidence type="ECO:0000256" key="2">
    <source>
        <dbReference type="ARBA" id="ARBA00022692"/>
    </source>
</evidence>
<dbReference type="Gene3D" id="1.20.1250.20">
    <property type="entry name" value="MFS general substrate transporter like domains"/>
    <property type="match status" value="1"/>
</dbReference>
<keyword evidence="9" id="KW-1185">Reference proteome</keyword>
<evidence type="ECO:0000259" key="7">
    <source>
        <dbReference type="PROSITE" id="PS50850"/>
    </source>
</evidence>
<dbReference type="GO" id="GO:0005886">
    <property type="term" value="C:plasma membrane"/>
    <property type="evidence" value="ECO:0007669"/>
    <property type="project" value="TreeGrafter"/>
</dbReference>
<organism evidence="8 9">
    <name type="scientific">Scleroderma citrinum Foug A</name>
    <dbReference type="NCBI Taxonomy" id="1036808"/>
    <lineage>
        <taxon>Eukaryota</taxon>
        <taxon>Fungi</taxon>
        <taxon>Dikarya</taxon>
        <taxon>Basidiomycota</taxon>
        <taxon>Agaricomycotina</taxon>
        <taxon>Agaricomycetes</taxon>
        <taxon>Agaricomycetidae</taxon>
        <taxon>Boletales</taxon>
        <taxon>Sclerodermatineae</taxon>
        <taxon>Sclerodermataceae</taxon>
        <taxon>Scleroderma</taxon>
    </lineage>
</organism>
<accession>A0A0C3EF30</accession>
<feature type="transmembrane region" description="Helical" evidence="6">
    <location>
        <begin position="505"/>
        <end position="524"/>
    </location>
</feature>
<protein>
    <recommendedName>
        <fullName evidence="7">Major facilitator superfamily (MFS) profile domain-containing protein</fullName>
    </recommendedName>
</protein>
<feature type="transmembrane region" description="Helical" evidence="6">
    <location>
        <begin position="430"/>
        <end position="449"/>
    </location>
</feature>
<dbReference type="Pfam" id="PF07690">
    <property type="entry name" value="MFS_1"/>
    <property type="match status" value="1"/>
</dbReference>
<reference evidence="9" key="2">
    <citation type="submission" date="2015-01" db="EMBL/GenBank/DDBJ databases">
        <title>Evolutionary Origins and Diversification of the Mycorrhizal Mutualists.</title>
        <authorList>
            <consortium name="DOE Joint Genome Institute"/>
            <consortium name="Mycorrhizal Genomics Consortium"/>
            <person name="Kohler A."/>
            <person name="Kuo A."/>
            <person name="Nagy L.G."/>
            <person name="Floudas D."/>
            <person name="Copeland A."/>
            <person name="Barry K.W."/>
            <person name="Cichocki N."/>
            <person name="Veneault-Fourrey C."/>
            <person name="LaButti K."/>
            <person name="Lindquist E.A."/>
            <person name="Lipzen A."/>
            <person name="Lundell T."/>
            <person name="Morin E."/>
            <person name="Murat C."/>
            <person name="Riley R."/>
            <person name="Ohm R."/>
            <person name="Sun H."/>
            <person name="Tunlid A."/>
            <person name="Henrissat B."/>
            <person name="Grigoriev I.V."/>
            <person name="Hibbett D.S."/>
            <person name="Martin F."/>
        </authorList>
    </citation>
    <scope>NUCLEOTIDE SEQUENCE [LARGE SCALE GENOMIC DNA]</scope>
    <source>
        <strain evidence="9">Foug A</strain>
    </source>
</reference>
<evidence type="ECO:0000256" key="6">
    <source>
        <dbReference type="SAM" id="Phobius"/>
    </source>
</evidence>
<feature type="transmembrane region" description="Helical" evidence="6">
    <location>
        <begin position="95"/>
        <end position="118"/>
    </location>
</feature>
<dbReference type="EMBL" id="KN822015">
    <property type="protein sequence ID" value="KIM66919.1"/>
    <property type="molecule type" value="Genomic_DNA"/>
</dbReference>
<dbReference type="SUPFAM" id="SSF103473">
    <property type="entry name" value="MFS general substrate transporter"/>
    <property type="match status" value="1"/>
</dbReference>
<feature type="region of interest" description="Disordered" evidence="5">
    <location>
        <begin position="265"/>
        <end position="285"/>
    </location>
</feature>
<dbReference type="GO" id="GO:0022857">
    <property type="term" value="F:transmembrane transporter activity"/>
    <property type="evidence" value="ECO:0007669"/>
    <property type="project" value="InterPro"/>
</dbReference>
<dbReference type="STRING" id="1036808.A0A0C3EF30"/>
<dbReference type="PANTHER" id="PTHR23502:SF5">
    <property type="entry name" value="QUINIDINE RESISTANCE PROTEIN 3"/>
    <property type="match status" value="1"/>
</dbReference>
<comment type="subcellular location">
    <subcellularLocation>
        <location evidence="1">Membrane</location>
        <topology evidence="1">Multi-pass membrane protein</topology>
    </subcellularLocation>
</comment>
<feature type="transmembrane region" description="Helical" evidence="6">
    <location>
        <begin position="154"/>
        <end position="178"/>
    </location>
</feature>
<feature type="compositionally biased region" description="Polar residues" evidence="5">
    <location>
        <begin position="1"/>
        <end position="10"/>
    </location>
</feature>
<sequence length="549" mass="60164">MQDENNQGSKLTPILVGPSITGDRTTQQTSSAVTKAIEGEPNLDIEHVLVKDDPRGWSDARKIVTLIIVSGASIISGLCASIQNPANAQMQQELHATSAQISLTLSLSILIQGNVPLLWSAMSEIKGRKLVYLLATALFTLGSVIVALSKNIGLVIAMRVIQAFGSSAIFTIGAATLADIFEPHRRGTVMGVYIAGPLLGPALGPIFGGLLAQELNWRAIFWFLAIWGGIVFLAFLLLFEDTFRKERSLTYQNVLKRNLRKQQLSEAKTTGNSKENANELNSHYRNNDPESYLVYSECVTDVTLSLADVNPLPPYVKILGHKNNFVILIVSGMLFGLSFGITYTCSRTLALYYRYDALKTGLVLLSFGIGSILGSILGGRWSDRTQAHRKAANGGVGYPEMRLHSIKVTMWWLPPSLIGYAWVCQKRTHIAAMCTMLFLIGFSSIWIYSSTFTYLMNSNTGRSSSAAAANASFRGTFGFIAVEIAVPLQASLSYTCDTIGDGGLYMIWAGLMLFAELMVLLVLYKGKKWREASLEKERQQSDGGQRNER</sequence>
<dbReference type="PANTHER" id="PTHR23502">
    <property type="entry name" value="MAJOR FACILITATOR SUPERFAMILY"/>
    <property type="match status" value="1"/>
</dbReference>
<dbReference type="InterPro" id="IPR036259">
    <property type="entry name" value="MFS_trans_sf"/>
</dbReference>
<reference evidence="8 9" key="1">
    <citation type="submission" date="2014-04" db="EMBL/GenBank/DDBJ databases">
        <authorList>
            <consortium name="DOE Joint Genome Institute"/>
            <person name="Kuo A."/>
            <person name="Kohler A."/>
            <person name="Nagy L.G."/>
            <person name="Floudas D."/>
            <person name="Copeland A."/>
            <person name="Barry K.W."/>
            <person name="Cichocki N."/>
            <person name="Veneault-Fourrey C."/>
            <person name="LaButti K."/>
            <person name="Lindquist E.A."/>
            <person name="Lipzen A."/>
            <person name="Lundell T."/>
            <person name="Morin E."/>
            <person name="Murat C."/>
            <person name="Sun H."/>
            <person name="Tunlid A."/>
            <person name="Henrissat B."/>
            <person name="Grigoriev I.V."/>
            <person name="Hibbett D.S."/>
            <person name="Martin F."/>
            <person name="Nordberg H.P."/>
            <person name="Cantor M.N."/>
            <person name="Hua S.X."/>
        </authorList>
    </citation>
    <scope>NUCLEOTIDE SEQUENCE [LARGE SCALE GENOMIC DNA]</scope>
    <source>
        <strain evidence="8 9">Foug A</strain>
    </source>
</reference>
<feature type="transmembrane region" description="Helical" evidence="6">
    <location>
        <begin position="63"/>
        <end position="83"/>
    </location>
</feature>